<accession>A0ABV5YGB8</accession>
<dbReference type="Proteomes" id="UP001589627">
    <property type="component" value="Unassembled WGS sequence"/>
</dbReference>
<protein>
    <recommendedName>
        <fullName evidence="3">SAV-6107-like HEPN domain-containing protein</fullName>
    </recommendedName>
</protein>
<name>A0ABV5YGB8_9ACTN</name>
<proteinExistence type="predicted"/>
<keyword evidence="2" id="KW-1185">Reference proteome</keyword>
<comment type="caution">
    <text evidence="1">The sequence shown here is derived from an EMBL/GenBank/DDBJ whole genome shotgun (WGS) entry which is preliminary data.</text>
</comment>
<evidence type="ECO:0000313" key="1">
    <source>
        <dbReference type="EMBL" id="MFB9833482.1"/>
    </source>
</evidence>
<dbReference type="EMBL" id="JBHLZP010000091">
    <property type="protein sequence ID" value="MFB9833482.1"/>
    <property type="molecule type" value="Genomic_DNA"/>
</dbReference>
<gene>
    <name evidence="1" type="ORF">ACFFNX_14905</name>
</gene>
<evidence type="ECO:0000313" key="2">
    <source>
        <dbReference type="Proteomes" id="UP001589627"/>
    </source>
</evidence>
<reference evidence="1 2" key="1">
    <citation type="submission" date="2024-09" db="EMBL/GenBank/DDBJ databases">
        <authorList>
            <person name="Sun Q."/>
            <person name="Mori K."/>
        </authorList>
    </citation>
    <scope>NUCLEOTIDE SEQUENCE [LARGE SCALE GENOMIC DNA]</scope>
    <source>
        <strain evidence="1 2">TBRC 0563</strain>
    </source>
</reference>
<dbReference type="RefSeq" id="WP_378201205.1">
    <property type="nucleotide sequence ID" value="NZ_JBHLZP010000091.1"/>
</dbReference>
<sequence>MWHGAPGPGRRHADWAEMDRFVDTQRSRQARDNAADSRARRFTESLEDAVLDLAADGNAFERAGHKAGHVEELRRVLGLLLDVLADWEMLAARTGDRLE</sequence>
<organism evidence="1 2">
    <name type="scientific">Actinoallomurus acaciae</name>
    <dbReference type="NCBI Taxonomy" id="502577"/>
    <lineage>
        <taxon>Bacteria</taxon>
        <taxon>Bacillati</taxon>
        <taxon>Actinomycetota</taxon>
        <taxon>Actinomycetes</taxon>
        <taxon>Streptosporangiales</taxon>
        <taxon>Thermomonosporaceae</taxon>
        <taxon>Actinoallomurus</taxon>
    </lineage>
</organism>
<evidence type="ECO:0008006" key="3">
    <source>
        <dbReference type="Google" id="ProtNLM"/>
    </source>
</evidence>